<reference evidence="1 2" key="1">
    <citation type="submission" date="2017-12" db="EMBL/GenBank/DDBJ databases">
        <title>Phages infecting Faecalibacterium prausnitzii belong to novel viral genera that help decipher intestinal viromes.</title>
        <authorList>
            <person name="Petit M.-A."/>
            <person name="De Paepe M."/>
            <person name="Benevides L."/>
            <person name="Langella P."/>
        </authorList>
    </citation>
    <scope>NUCLEOTIDE SEQUENCE [LARGE SCALE GENOMIC DNA]</scope>
</reference>
<evidence type="ECO:0000313" key="2">
    <source>
        <dbReference type="Proteomes" id="UP000240268"/>
    </source>
</evidence>
<evidence type="ECO:0000313" key="1">
    <source>
        <dbReference type="EMBL" id="AUV56691.1"/>
    </source>
</evidence>
<dbReference type="GeneID" id="54987502"/>
<protein>
    <submittedName>
        <fullName evidence="1">Uncharacterized protein</fullName>
    </submittedName>
</protein>
<name>A0A2K9V3P6_9CAUD</name>
<keyword evidence="2" id="KW-1185">Reference proteome</keyword>
<dbReference type="EMBL" id="MG711465">
    <property type="protein sequence ID" value="AUV56691.1"/>
    <property type="molecule type" value="Genomic_DNA"/>
</dbReference>
<dbReference type="RefSeq" id="YP_009797093.1">
    <property type="nucleotide sequence ID" value="NC_047909.1"/>
</dbReference>
<organism evidence="1 2">
    <name type="scientific">Faecalibacterium phage FP_Brigit</name>
    <dbReference type="NCBI Taxonomy" id="2070181"/>
    <lineage>
        <taxon>Viruses</taxon>
        <taxon>Duplodnaviria</taxon>
        <taxon>Heunggongvirae</taxon>
        <taxon>Uroviricota</taxon>
        <taxon>Caudoviricetes</taxon>
        <taxon>Brigitvirus</taxon>
        <taxon>Brigitvirus brigit</taxon>
    </lineage>
</organism>
<accession>A0A2K9V3P6</accession>
<dbReference type="Proteomes" id="UP000240268">
    <property type="component" value="Segment"/>
</dbReference>
<proteinExistence type="predicted"/>
<sequence length="53" mass="6229">MRYQIVYCKRGWPLTTWADNADRARKLAEQLRSTGYSVDVWQHTKDGAQKTDI</sequence>
<dbReference type="KEGG" id="vg:54987502"/>